<comment type="caution">
    <text evidence="6">The sequence shown here is derived from an EMBL/GenBank/DDBJ whole genome shotgun (WGS) entry which is preliminary data.</text>
</comment>
<keyword evidence="4" id="KW-0378">Hydrolase</keyword>
<organism evidence="6 7">
    <name type="scientific">Toxocara canis</name>
    <name type="common">Canine roundworm</name>
    <dbReference type="NCBI Taxonomy" id="6265"/>
    <lineage>
        <taxon>Eukaryota</taxon>
        <taxon>Metazoa</taxon>
        <taxon>Ecdysozoa</taxon>
        <taxon>Nematoda</taxon>
        <taxon>Chromadorea</taxon>
        <taxon>Rhabditida</taxon>
        <taxon>Spirurina</taxon>
        <taxon>Ascaridomorpha</taxon>
        <taxon>Ascaridoidea</taxon>
        <taxon>Toxocaridae</taxon>
        <taxon>Toxocara</taxon>
    </lineage>
</organism>
<gene>
    <name evidence="6" type="primary">HEXDC</name>
    <name evidence="6" type="ORF">Tcan_06188</name>
</gene>
<dbReference type="PANTHER" id="PTHR21040:SF12">
    <property type="entry name" value="BETA-N-ACETYLHEXOSAMINIDASE"/>
    <property type="match status" value="1"/>
</dbReference>
<accession>A0A0B2VCE4</accession>
<dbReference type="EMBL" id="JPKZ01001943">
    <property type="protein sequence ID" value="KHN79173.1"/>
    <property type="molecule type" value="Genomic_DNA"/>
</dbReference>
<evidence type="ECO:0000259" key="5">
    <source>
        <dbReference type="Pfam" id="PF00728"/>
    </source>
</evidence>
<sequence>MEQPSHDSSDPFAEKIVHFDLKGAAPKVNYFAEIFPLLKRLNVSGVLIEYEDMFPYSGQIAVLKRTIAYKNDEIATILELARKNELEVIPLVQTFGHLEFALKYDRFSHLREHPEHFDTLCPSENDSWQLITEMLKQVRSLHPLAKRIHIGADEAYQIAKDERCLKRLRSELGFSTDRLKLAHIGRTARYAREELGFSEVLAWNDMFGAISDELMAKYELGNLLTPVVWGYAVDVTQPGYFPDGMFERYSKVFNKLMFASAFKGANGPDEIFANVNRYLANQESYVNLYRRNRTHLEGHVKGIVLTGWQRYNHAAPLCEILPVSLPSLVTDLIYLNNTSLSLLELTNLTQEFLGCRSPQVPSTPIMLGNETYYPSAETAFMNCTFPGHDIYDLVRTTFSTYFYEETVDEFISANIAPLKALL</sequence>
<dbReference type="Pfam" id="PF00728">
    <property type="entry name" value="Glyco_hydro_20"/>
    <property type="match status" value="1"/>
</dbReference>
<dbReference type="InterPro" id="IPR038901">
    <property type="entry name" value="HEXDC-like"/>
</dbReference>
<evidence type="ECO:0000256" key="2">
    <source>
        <dbReference type="ARBA" id="ARBA00006285"/>
    </source>
</evidence>
<reference evidence="6 7" key="1">
    <citation type="submission" date="2014-11" db="EMBL/GenBank/DDBJ databases">
        <title>Genetic blueprint of the zoonotic pathogen Toxocara canis.</title>
        <authorList>
            <person name="Zhu X.-Q."/>
            <person name="Korhonen P.K."/>
            <person name="Cai H."/>
            <person name="Young N.D."/>
            <person name="Nejsum P."/>
            <person name="von Samson-Himmelstjerna G."/>
            <person name="Boag P.R."/>
            <person name="Tan P."/>
            <person name="Li Q."/>
            <person name="Min J."/>
            <person name="Yang Y."/>
            <person name="Wang X."/>
            <person name="Fang X."/>
            <person name="Hall R.S."/>
            <person name="Hofmann A."/>
            <person name="Sternberg P.W."/>
            <person name="Jex A.R."/>
            <person name="Gasser R.B."/>
        </authorList>
    </citation>
    <scope>NUCLEOTIDE SEQUENCE [LARGE SCALE GENOMIC DNA]</scope>
    <source>
        <strain evidence="6">PN_DK_2014</strain>
    </source>
</reference>
<dbReference type="CDD" id="cd06565">
    <property type="entry name" value="GH20_GcnA-like"/>
    <property type="match status" value="1"/>
</dbReference>
<name>A0A0B2VCE4_TOXCA</name>
<dbReference type="STRING" id="6265.A0A0B2VCE4"/>
<dbReference type="InterPro" id="IPR015883">
    <property type="entry name" value="Glyco_hydro_20_cat"/>
</dbReference>
<comment type="catalytic activity">
    <reaction evidence="1">
        <text>Hydrolysis of terminal non-reducing N-acetyl-D-hexosamine residues in N-acetyl-beta-D-hexosaminides.</text>
        <dbReference type="EC" id="3.2.1.52"/>
    </reaction>
</comment>
<dbReference type="EC" id="3.2.1.52" evidence="3"/>
<evidence type="ECO:0000256" key="1">
    <source>
        <dbReference type="ARBA" id="ARBA00001231"/>
    </source>
</evidence>
<dbReference type="OMA" id="KYYEIRE"/>
<dbReference type="GO" id="GO:0005975">
    <property type="term" value="P:carbohydrate metabolic process"/>
    <property type="evidence" value="ECO:0007669"/>
    <property type="project" value="InterPro"/>
</dbReference>
<dbReference type="InterPro" id="IPR017853">
    <property type="entry name" value="GH"/>
</dbReference>
<keyword evidence="7" id="KW-1185">Reference proteome</keyword>
<feature type="domain" description="Glycoside hydrolase family 20 catalytic" evidence="5">
    <location>
        <begin position="68"/>
        <end position="209"/>
    </location>
</feature>
<proteinExistence type="inferred from homology"/>
<dbReference type="GO" id="GO:0004563">
    <property type="term" value="F:beta-N-acetylhexosaminidase activity"/>
    <property type="evidence" value="ECO:0007669"/>
    <property type="project" value="UniProtKB-EC"/>
</dbReference>
<dbReference type="Gene3D" id="3.20.20.80">
    <property type="entry name" value="Glycosidases"/>
    <property type="match status" value="1"/>
</dbReference>
<evidence type="ECO:0000313" key="6">
    <source>
        <dbReference type="EMBL" id="KHN79173.1"/>
    </source>
</evidence>
<evidence type="ECO:0000256" key="4">
    <source>
        <dbReference type="ARBA" id="ARBA00022801"/>
    </source>
</evidence>
<dbReference type="OrthoDB" id="10023921at2759"/>
<dbReference type="Proteomes" id="UP000031036">
    <property type="component" value="Unassembled WGS sequence"/>
</dbReference>
<dbReference type="SUPFAM" id="SSF51445">
    <property type="entry name" value="(Trans)glycosidases"/>
    <property type="match status" value="1"/>
</dbReference>
<dbReference type="AlphaFoldDB" id="A0A0B2VCE4"/>
<comment type="similarity">
    <text evidence="2">Belongs to the glycosyl hydrolase 20 family.</text>
</comment>
<evidence type="ECO:0000256" key="3">
    <source>
        <dbReference type="ARBA" id="ARBA00012663"/>
    </source>
</evidence>
<dbReference type="PANTHER" id="PTHR21040">
    <property type="entry name" value="BCDNA.GH04120"/>
    <property type="match status" value="1"/>
</dbReference>
<evidence type="ECO:0000313" key="7">
    <source>
        <dbReference type="Proteomes" id="UP000031036"/>
    </source>
</evidence>
<protein>
    <recommendedName>
        <fullName evidence="3">beta-N-acetylhexosaminidase</fullName>
        <ecNumber evidence="3">3.2.1.52</ecNumber>
    </recommendedName>
</protein>